<dbReference type="AlphaFoldDB" id="A0A4R0XV04"/>
<evidence type="ECO:0000313" key="4">
    <source>
        <dbReference type="EMBL" id="TCG11539.1"/>
    </source>
</evidence>
<dbReference type="PANTHER" id="PTHR46017">
    <property type="entry name" value="ALPHA-MANNOSIDASE 2C1"/>
    <property type="match status" value="1"/>
</dbReference>
<gene>
    <name evidence="4" type="ORF">C4B24_01680</name>
</gene>
<keyword evidence="5" id="KW-1185">Reference proteome</keyword>
<evidence type="ECO:0000259" key="3">
    <source>
        <dbReference type="Pfam" id="PF01074"/>
    </source>
</evidence>
<dbReference type="PANTHER" id="PTHR46017:SF2">
    <property type="entry name" value="MANNOSYLGLYCERATE HYDROLASE"/>
    <property type="match status" value="1"/>
</dbReference>
<keyword evidence="1" id="KW-0378">Hydrolase</keyword>
<dbReference type="Gene3D" id="1.20.1270.50">
    <property type="entry name" value="Glycoside hydrolase family 38, central domain"/>
    <property type="match status" value="1"/>
</dbReference>
<dbReference type="GO" id="GO:0009313">
    <property type="term" value="P:oligosaccharide catabolic process"/>
    <property type="evidence" value="ECO:0007669"/>
    <property type="project" value="TreeGrafter"/>
</dbReference>
<dbReference type="InterPro" id="IPR037094">
    <property type="entry name" value="Glyco_hydro_38_cen_sf"/>
</dbReference>
<comment type="caution">
    <text evidence="4">The sequence shown here is derived from an EMBL/GenBank/DDBJ whole genome shotgun (WGS) entry which is preliminary data.</text>
</comment>
<dbReference type="OrthoDB" id="9764050at2"/>
<dbReference type="SUPFAM" id="SSF88713">
    <property type="entry name" value="Glycoside hydrolase/deacetylase"/>
    <property type="match status" value="1"/>
</dbReference>
<keyword evidence="2" id="KW-0326">Glycosidase</keyword>
<dbReference type="RefSeq" id="WP_131598728.1">
    <property type="nucleotide sequence ID" value="NZ_CBDBYK010000008.1"/>
</dbReference>
<proteinExistence type="predicted"/>
<dbReference type="EMBL" id="PSZO01000005">
    <property type="protein sequence ID" value="TCG11539.1"/>
    <property type="molecule type" value="Genomic_DNA"/>
</dbReference>
<dbReference type="InterPro" id="IPR000602">
    <property type="entry name" value="Glyco_hydro_38_N"/>
</dbReference>
<dbReference type="SUPFAM" id="SSF88688">
    <property type="entry name" value="Families 57/38 glycoside transferase middle domain"/>
    <property type="match status" value="1"/>
</dbReference>
<protein>
    <recommendedName>
        <fullName evidence="3">Glycoside hydrolase family 38 N-terminal domain-containing protein</fullName>
    </recommendedName>
</protein>
<dbReference type="Proteomes" id="UP000294192">
    <property type="component" value="Unassembled WGS sequence"/>
</dbReference>
<feature type="domain" description="Glycoside hydrolase family 38 N-terminal" evidence="3">
    <location>
        <begin position="5"/>
        <end position="272"/>
    </location>
</feature>
<evidence type="ECO:0000313" key="5">
    <source>
        <dbReference type="Proteomes" id="UP000294192"/>
    </source>
</evidence>
<dbReference type="InterPro" id="IPR027291">
    <property type="entry name" value="Glyco_hydro_38_N_sf"/>
</dbReference>
<dbReference type="GO" id="GO:0006013">
    <property type="term" value="P:mannose metabolic process"/>
    <property type="evidence" value="ECO:0007669"/>
    <property type="project" value="InterPro"/>
</dbReference>
<name>A0A4R0XV04_9MOLU</name>
<dbReference type="GO" id="GO:0004559">
    <property type="term" value="F:alpha-mannosidase activity"/>
    <property type="evidence" value="ECO:0007669"/>
    <property type="project" value="InterPro"/>
</dbReference>
<dbReference type="InterPro" id="IPR011330">
    <property type="entry name" value="Glyco_hydro/deAcase_b/a-brl"/>
</dbReference>
<accession>A0A4R0XV04</accession>
<organism evidence="4 5">
    <name type="scientific">Mycoplasma marinum</name>
    <dbReference type="NCBI Taxonomy" id="1937190"/>
    <lineage>
        <taxon>Bacteria</taxon>
        <taxon>Bacillati</taxon>
        <taxon>Mycoplasmatota</taxon>
        <taxon>Mollicutes</taxon>
        <taxon>Mycoplasmataceae</taxon>
        <taxon>Mycoplasma</taxon>
    </lineage>
</organism>
<dbReference type="Pfam" id="PF01074">
    <property type="entry name" value="Glyco_hydro_38N"/>
    <property type="match status" value="1"/>
</dbReference>
<dbReference type="Gene3D" id="3.20.110.10">
    <property type="entry name" value="Glycoside hydrolase 38, N terminal domain"/>
    <property type="match status" value="1"/>
</dbReference>
<dbReference type="InterPro" id="IPR028995">
    <property type="entry name" value="Glyco_hydro_57/38_cen_sf"/>
</dbReference>
<sequence>MEKRKIYLVPHTHWDREWMFSEQTGNVLLNQMINELILIIGEQKDFKMVLDGQASLVDDYLKWNKDKKEKVVEVLKKSQVALGPWYSQPDVFSSLGETTIRNIEVGKKTISDLGIKPMNTAYMPDTFGFNQNLPQIFVKNGLRNFVHWRGLNRKQIKDYPLYRWRGIDGTEVMASNYKKGYYHLGMYYPYRGLTNENINELADKFITKTKDTMNEWFDAQKIGNSILFPLGGDQAPAEHEAKRFFELINSKQNDFEWVLTSDFNEFFDEYRQDEKVIIHKGDLKTPIAGRIHRTISSARYDIKSLFRRCETNLYYKLEPLEIMYKNIDGSYNFEEYKLNTIIKPLLKLQAHDSLGGCNTDITNEDILSKLKQVDRRITSLIDLITYKLMQNEGLRDTRNAINIINQAPFVKSHSKIMVIYSNLDAINVENTGLSIHTISSKNIGFTKGIFELKVLITTKEVEKFSYSISEINKMNEYKPLIIKTNLIMIQGENIIIGDENRKEFKLNLTQDCGDNYDYSPTNEEIKFKQTHELVSQELIGETNVAVINTKIVSEKDSNEFLMTITTFNGKHDIEIETVNKLIGYRVSILFKGPNKISKSQHLVISKFNELDERDGWREDMHEFPAMIDHNDGLIRMDGEGAYNIYTRGNNEFFKRETGIELILYRTQEFVSRANLKWRPNAASGISYAENSDSSKLLKKLIFKIRLDEAEAIEGLNDWNFRPIIHFKNKVHLTAHVHNKFEINDIIWNSKEQLYFPIVDNKKLYISSIKLSRKGGVDMRLSNMLGEEVTTRVSNNGIEKEVVFKPYEYKNIKAVI</sequence>
<evidence type="ECO:0000256" key="1">
    <source>
        <dbReference type="ARBA" id="ARBA00022801"/>
    </source>
</evidence>
<reference evidence="4 5" key="1">
    <citation type="submission" date="2018-02" db="EMBL/GenBank/DDBJ databases">
        <title>Mycoplasma marinum and Mycoplasma todarodis sp. nov., moderately halophilic and psychrotolerant mycoplasmas isolated from cephalopods.</title>
        <authorList>
            <person name="Viver T."/>
        </authorList>
    </citation>
    <scope>NUCLEOTIDE SEQUENCE [LARGE SCALE GENOMIC DNA]</scope>
    <source>
        <strain evidence="4 5">PE</strain>
    </source>
</reference>
<evidence type="ECO:0000256" key="2">
    <source>
        <dbReference type="ARBA" id="ARBA00023295"/>
    </source>
</evidence>